<dbReference type="Pfam" id="PF00106">
    <property type="entry name" value="adh_short"/>
    <property type="match status" value="1"/>
</dbReference>
<dbReference type="GeneTree" id="ENSGT00940000160204"/>
<proteinExistence type="inferred from homology"/>
<keyword evidence="2" id="KW-0560">Oxidoreductase</keyword>
<dbReference type="InterPro" id="IPR002347">
    <property type="entry name" value="SDR_fam"/>
</dbReference>
<name>A0A8C6HQY3_MUSSI</name>
<evidence type="ECO:0000313" key="5">
    <source>
        <dbReference type="Proteomes" id="UP000694415"/>
    </source>
</evidence>
<dbReference type="AlphaFoldDB" id="A0A8C6HQY3"/>
<evidence type="ECO:0000256" key="3">
    <source>
        <dbReference type="SAM" id="Phobius"/>
    </source>
</evidence>
<evidence type="ECO:0000256" key="1">
    <source>
        <dbReference type="ARBA" id="ARBA00006484"/>
    </source>
</evidence>
<reference evidence="4" key="1">
    <citation type="submission" date="2025-08" db="UniProtKB">
        <authorList>
            <consortium name="Ensembl"/>
        </authorList>
    </citation>
    <scope>IDENTIFICATION</scope>
</reference>
<comment type="similarity">
    <text evidence="1">Belongs to the short-chain dehydrogenases/reductases (SDR) family.</text>
</comment>
<dbReference type="PANTHER" id="PTHR43313">
    <property type="entry name" value="SHORT-CHAIN DEHYDROGENASE/REDUCTASE FAMILY 9C"/>
    <property type="match status" value="1"/>
</dbReference>
<sequence>MSPFASESAWLCLAAAAVLGGTLLCRCRSGRQLQSQAVCLAGLWGGACLLSLSLLCTLFLLSVACFLLLYMSSSDQDLLPVDQKAVLVTGTVPLQMISAYAATKAALTMFSTIIRQELDKWGVKVVTIKPGGFKTSRYPSPRAL</sequence>
<dbReference type="InterPro" id="IPR036291">
    <property type="entry name" value="NAD(P)-bd_dom_sf"/>
</dbReference>
<dbReference type="PANTHER" id="PTHR43313:SF3">
    <property type="entry name" value="17-BETA-HYDROXYSTEROID DEHYDROGENASE TYPE 2"/>
    <property type="match status" value="1"/>
</dbReference>
<organism evidence="4 5">
    <name type="scientific">Mus spicilegus</name>
    <name type="common">Mound-building mouse</name>
    <dbReference type="NCBI Taxonomy" id="10103"/>
    <lineage>
        <taxon>Eukaryota</taxon>
        <taxon>Metazoa</taxon>
        <taxon>Chordata</taxon>
        <taxon>Craniata</taxon>
        <taxon>Vertebrata</taxon>
        <taxon>Euteleostomi</taxon>
        <taxon>Mammalia</taxon>
        <taxon>Eutheria</taxon>
        <taxon>Euarchontoglires</taxon>
        <taxon>Glires</taxon>
        <taxon>Rodentia</taxon>
        <taxon>Myomorpha</taxon>
        <taxon>Muroidea</taxon>
        <taxon>Muridae</taxon>
        <taxon>Murinae</taxon>
        <taxon>Mus</taxon>
        <taxon>Mus</taxon>
    </lineage>
</organism>
<dbReference type="PROSITE" id="PS00061">
    <property type="entry name" value="ADH_SHORT"/>
    <property type="match status" value="1"/>
</dbReference>
<accession>A0A8C6HQY3</accession>
<dbReference type="Ensembl" id="ENSMSIT00000031808.1">
    <property type="protein sequence ID" value="ENSMSIP00000025204.1"/>
    <property type="gene ID" value="ENSMSIG00000021297.1"/>
</dbReference>
<reference evidence="4" key="2">
    <citation type="submission" date="2025-09" db="UniProtKB">
        <authorList>
            <consortium name="Ensembl"/>
        </authorList>
    </citation>
    <scope>IDENTIFICATION</scope>
</reference>
<dbReference type="GO" id="GO:0004303">
    <property type="term" value="F:estradiol 17-beta-dehydrogenase [NAD(P)+] activity"/>
    <property type="evidence" value="ECO:0007669"/>
    <property type="project" value="TreeGrafter"/>
</dbReference>
<dbReference type="Gene3D" id="3.40.50.720">
    <property type="entry name" value="NAD(P)-binding Rossmann-like Domain"/>
    <property type="match status" value="1"/>
</dbReference>
<dbReference type="InterPro" id="IPR020904">
    <property type="entry name" value="Sc_DH/Rdtase_CS"/>
</dbReference>
<dbReference type="Proteomes" id="UP000694415">
    <property type="component" value="Unplaced"/>
</dbReference>
<feature type="transmembrane region" description="Helical" evidence="3">
    <location>
        <begin position="43"/>
        <end position="70"/>
    </location>
</feature>
<protein>
    <submittedName>
        <fullName evidence="4">Uncharacterized protein</fullName>
    </submittedName>
</protein>
<dbReference type="GO" id="GO:0047035">
    <property type="term" value="F:testosterone dehydrogenase (NAD+) activity"/>
    <property type="evidence" value="ECO:0007669"/>
    <property type="project" value="TreeGrafter"/>
</dbReference>
<keyword evidence="3" id="KW-0812">Transmembrane</keyword>
<evidence type="ECO:0000313" key="4">
    <source>
        <dbReference type="Ensembl" id="ENSMSIP00000025204.1"/>
    </source>
</evidence>
<dbReference type="SUPFAM" id="SSF51735">
    <property type="entry name" value="NAD(P)-binding Rossmann-fold domains"/>
    <property type="match status" value="1"/>
</dbReference>
<keyword evidence="3" id="KW-1133">Transmembrane helix</keyword>
<keyword evidence="5" id="KW-1185">Reference proteome</keyword>
<dbReference type="GO" id="GO:0008202">
    <property type="term" value="P:steroid metabolic process"/>
    <property type="evidence" value="ECO:0007669"/>
    <property type="project" value="TreeGrafter"/>
</dbReference>
<evidence type="ECO:0000256" key="2">
    <source>
        <dbReference type="ARBA" id="ARBA00023002"/>
    </source>
</evidence>
<keyword evidence="3" id="KW-0472">Membrane</keyword>